<accession>A0ABX1TLY7</accession>
<gene>
    <name evidence="6" type="ORF">E4P82_15205</name>
</gene>
<keyword evidence="7" id="KW-1185">Reference proteome</keyword>
<dbReference type="Pfam" id="PF01420">
    <property type="entry name" value="Methylase_S"/>
    <property type="match status" value="1"/>
</dbReference>
<evidence type="ECO:0000256" key="2">
    <source>
        <dbReference type="ARBA" id="ARBA00022747"/>
    </source>
</evidence>
<feature type="domain" description="Type I restriction modification DNA specificity" evidence="5">
    <location>
        <begin position="40"/>
        <end position="116"/>
    </location>
</feature>
<evidence type="ECO:0000259" key="5">
    <source>
        <dbReference type="Pfam" id="PF01420"/>
    </source>
</evidence>
<organism evidence="6 7">
    <name type="scientific">Candidatus Competibacter phosphatis</name>
    <dbReference type="NCBI Taxonomy" id="221280"/>
    <lineage>
        <taxon>Bacteria</taxon>
        <taxon>Pseudomonadati</taxon>
        <taxon>Pseudomonadota</taxon>
        <taxon>Gammaproteobacteria</taxon>
        <taxon>Candidatus Competibacteraceae</taxon>
        <taxon>Candidatus Competibacter</taxon>
    </lineage>
</organism>
<comment type="similarity">
    <text evidence="1">Belongs to the type-I restriction system S methylase family.</text>
</comment>
<evidence type="ECO:0000313" key="6">
    <source>
        <dbReference type="EMBL" id="NMQ20422.1"/>
    </source>
</evidence>
<dbReference type="GO" id="GO:0004519">
    <property type="term" value="F:endonuclease activity"/>
    <property type="evidence" value="ECO:0007669"/>
    <property type="project" value="UniProtKB-KW"/>
</dbReference>
<dbReference type="Proteomes" id="UP000760480">
    <property type="component" value="Unassembled WGS sequence"/>
</dbReference>
<dbReference type="InterPro" id="IPR044946">
    <property type="entry name" value="Restrct_endonuc_typeI_TRD_sf"/>
</dbReference>
<dbReference type="InterPro" id="IPR000055">
    <property type="entry name" value="Restrct_endonuc_typeI_TRD"/>
</dbReference>
<name>A0ABX1TLY7_9GAMM</name>
<keyword evidence="6" id="KW-0378">Hydrolase</keyword>
<dbReference type="SUPFAM" id="SSF116734">
    <property type="entry name" value="DNA methylase specificity domain"/>
    <property type="match status" value="1"/>
</dbReference>
<reference evidence="6 7" key="1">
    <citation type="submission" date="2019-03" db="EMBL/GenBank/DDBJ databases">
        <title>Metabolic reconstructions from genomes of highly enriched 'Candidatus Accumulibacter' and 'Candidatus Competibacter' bioreactor populations.</title>
        <authorList>
            <person name="Annavajhala M.K."/>
            <person name="Welles L."/>
            <person name="Abbas B."/>
            <person name="Sorokin D."/>
            <person name="Park H."/>
            <person name="Van Loosdrecht M."/>
            <person name="Chandran K."/>
        </authorList>
    </citation>
    <scope>NUCLEOTIDE SEQUENCE [LARGE SCALE GENOMIC DNA]</scope>
    <source>
        <strain evidence="6 7">SBR_G</strain>
    </source>
</reference>
<proteinExistence type="inferred from homology"/>
<dbReference type="Gene3D" id="3.90.220.20">
    <property type="entry name" value="DNA methylase specificity domains"/>
    <property type="match status" value="1"/>
</dbReference>
<protein>
    <submittedName>
        <fullName evidence="6">Restriction endonuclease subunit S</fullName>
    </submittedName>
</protein>
<comment type="caution">
    <text evidence="6">The sequence shown here is derived from an EMBL/GenBank/DDBJ whole genome shotgun (WGS) entry which is preliminary data.</text>
</comment>
<keyword evidence="3" id="KW-0238">DNA-binding</keyword>
<evidence type="ECO:0000256" key="4">
    <source>
        <dbReference type="SAM" id="MobiDB-lite"/>
    </source>
</evidence>
<evidence type="ECO:0000256" key="1">
    <source>
        <dbReference type="ARBA" id="ARBA00010923"/>
    </source>
</evidence>
<dbReference type="EMBL" id="SPMZ01000049">
    <property type="protein sequence ID" value="NMQ20422.1"/>
    <property type="molecule type" value="Genomic_DNA"/>
</dbReference>
<feature type="region of interest" description="Disordered" evidence="4">
    <location>
        <begin position="106"/>
        <end position="144"/>
    </location>
</feature>
<keyword evidence="6" id="KW-0540">Nuclease</keyword>
<keyword evidence="6" id="KW-0255">Endonuclease</keyword>
<keyword evidence="2" id="KW-0680">Restriction system</keyword>
<sequence length="144" mass="16370">MDSSTPSYLPANHKNEHERFLVRLDDYVIALTRPILGKQLKIAKVDSVYDGALLNQRVGKLVTDENKDFIYYLLQTSQLIGDIEKNIAGNDPPNLSSQQIGDIFVRVPKSDEQQKNRRLPLLPRRANHRPSGQTRRPQGPQKKG</sequence>
<evidence type="ECO:0000256" key="3">
    <source>
        <dbReference type="ARBA" id="ARBA00023125"/>
    </source>
</evidence>
<evidence type="ECO:0000313" key="7">
    <source>
        <dbReference type="Proteomes" id="UP000760480"/>
    </source>
</evidence>